<dbReference type="GO" id="GO:0005634">
    <property type="term" value="C:nucleus"/>
    <property type="evidence" value="ECO:0007669"/>
    <property type="project" value="TreeGrafter"/>
</dbReference>
<dbReference type="FunFam" id="3.30.70.1010:FF:000001">
    <property type="entry name" value="Elongation factor 1-gamma 1"/>
    <property type="match status" value="1"/>
</dbReference>
<dbReference type="SUPFAM" id="SSF89942">
    <property type="entry name" value="eEF1-gamma domain"/>
    <property type="match status" value="1"/>
</dbReference>
<dbReference type="SMART" id="SM01183">
    <property type="entry name" value="EF1G"/>
    <property type="match status" value="1"/>
</dbReference>
<dbReference type="FunFam" id="3.40.30.10:FF:000142">
    <property type="entry name" value="Elongation factor 1 gamma"/>
    <property type="match status" value="1"/>
</dbReference>
<evidence type="ECO:0008006" key="10">
    <source>
        <dbReference type="Google" id="ProtNLM"/>
    </source>
</evidence>
<dbReference type="OrthoDB" id="249703at2759"/>
<keyword evidence="1 3" id="KW-0251">Elongation factor</keyword>
<dbReference type="CDD" id="cd03181">
    <property type="entry name" value="GST_C_EF1Bgamma_like"/>
    <property type="match status" value="1"/>
</dbReference>
<dbReference type="Proteomes" id="UP000886523">
    <property type="component" value="Unassembled WGS sequence"/>
</dbReference>
<dbReference type="SFLD" id="SFLDG00358">
    <property type="entry name" value="Main_(cytGST)"/>
    <property type="match status" value="1"/>
</dbReference>
<evidence type="ECO:0000256" key="1">
    <source>
        <dbReference type="ARBA" id="ARBA00022768"/>
    </source>
</evidence>
<gene>
    <name evidence="8" type="ORF">BS47DRAFT_1372929</name>
</gene>
<dbReference type="GO" id="GO:0003746">
    <property type="term" value="F:translation elongation factor activity"/>
    <property type="evidence" value="ECO:0007669"/>
    <property type="project" value="UniProtKB-UniRule"/>
</dbReference>
<keyword evidence="2 3" id="KW-0648">Protein biosynthesis</keyword>
<dbReference type="InterPro" id="IPR004045">
    <property type="entry name" value="Glutathione_S-Trfase_N"/>
</dbReference>
<dbReference type="SUPFAM" id="SSF52833">
    <property type="entry name" value="Thioredoxin-like"/>
    <property type="match status" value="1"/>
</dbReference>
<feature type="domain" description="GST C-terminal" evidence="7">
    <location>
        <begin position="91"/>
        <end position="222"/>
    </location>
</feature>
<dbReference type="PROSITE" id="PS50404">
    <property type="entry name" value="GST_NTER"/>
    <property type="match status" value="1"/>
</dbReference>
<reference evidence="8" key="1">
    <citation type="journal article" date="2020" name="Nat. Commun.">
        <title>Large-scale genome sequencing of mycorrhizal fungi provides insights into the early evolution of symbiotic traits.</title>
        <authorList>
            <person name="Miyauchi S."/>
            <person name="Kiss E."/>
            <person name="Kuo A."/>
            <person name="Drula E."/>
            <person name="Kohler A."/>
            <person name="Sanchez-Garcia M."/>
            <person name="Morin E."/>
            <person name="Andreopoulos B."/>
            <person name="Barry K.W."/>
            <person name="Bonito G."/>
            <person name="Buee M."/>
            <person name="Carver A."/>
            <person name="Chen C."/>
            <person name="Cichocki N."/>
            <person name="Clum A."/>
            <person name="Culley D."/>
            <person name="Crous P.W."/>
            <person name="Fauchery L."/>
            <person name="Girlanda M."/>
            <person name="Hayes R.D."/>
            <person name="Keri Z."/>
            <person name="LaButti K."/>
            <person name="Lipzen A."/>
            <person name="Lombard V."/>
            <person name="Magnuson J."/>
            <person name="Maillard F."/>
            <person name="Murat C."/>
            <person name="Nolan M."/>
            <person name="Ohm R.A."/>
            <person name="Pangilinan J."/>
            <person name="Pereira M.F."/>
            <person name="Perotto S."/>
            <person name="Peter M."/>
            <person name="Pfister S."/>
            <person name="Riley R."/>
            <person name="Sitrit Y."/>
            <person name="Stielow J.B."/>
            <person name="Szollosi G."/>
            <person name="Zifcakova L."/>
            <person name="Stursova M."/>
            <person name="Spatafora J.W."/>
            <person name="Tedersoo L."/>
            <person name="Vaario L.M."/>
            <person name="Yamada A."/>
            <person name="Yan M."/>
            <person name="Wang P."/>
            <person name="Xu J."/>
            <person name="Bruns T."/>
            <person name="Baldrian P."/>
            <person name="Vilgalys R."/>
            <person name="Dunand C."/>
            <person name="Henrissat B."/>
            <person name="Grigoriev I.V."/>
            <person name="Hibbett D."/>
            <person name="Nagy L.G."/>
            <person name="Martin F.M."/>
        </authorList>
    </citation>
    <scope>NUCLEOTIDE SEQUENCE</scope>
    <source>
        <strain evidence="8">UP504</strain>
    </source>
</reference>
<dbReference type="InterPro" id="IPR004046">
    <property type="entry name" value="GST_C"/>
</dbReference>
<accession>A0A9P6AWB1</accession>
<evidence type="ECO:0000259" key="5">
    <source>
        <dbReference type="PROSITE" id="PS50040"/>
    </source>
</evidence>
<evidence type="ECO:0000256" key="4">
    <source>
        <dbReference type="SAM" id="MobiDB-lite"/>
    </source>
</evidence>
<feature type="compositionally biased region" description="Acidic residues" evidence="4">
    <location>
        <begin position="252"/>
        <end position="261"/>
    </location>
</feature>
<dbReference type="InterPro" id="IPR001662">
    <property type="entry name" value="EF1B_G_C"/>
</dbReference>
<dbReference type="InterPro" id="IPR010987">
    <property type="entry name" value="Glutathione-S-Trfase_C-like"/>
</dbReference>
<dbReference type="PROSITE" id="PS50405">
    <property type="entry name" value="GST_CTER"/>
    <property type="match status" value="1"/>
</dbReference>
<comment type="caution">
    <text evidence="8">The sequence shown here is derived from an EMBL/GenBank/DDBJ whole genome shotgun (WGS) entry which is preliminary data.</text>
</comment>
<dbReference type="PANTHER" id="PTHR43986">
    <property type="entry name" value="ELONGATION FACTOR 1-GAMMA"/>
    <property type="match status" value="1"/>
</dbReference>
<dbReference type="InterPro" id="IPR036282">
    <property type="entry name" value="Glutathione-S-Trfase_C_sf"/>
</dbReference>
<dbReference type="Gene3D" id="3.30.70.1010">
    <property type="entry name" value="Translation elongation factor EF1B, gamma chain, conserved domain"/>
    <property type="match status" value="1"/>
</dbReference>
<keyword evidence="9" id="KW-1185">Reference proteome</keyword>
<dbReference type="InterPro" id="IPR036249">
    <property type="entry name" value="Thioredoxin-like_sf"/>
</dbReference>
<dbReference type="Pfam" id="PF02798">
    <property type="entry name" value="GST_N"/>
    <property type="match status" value="1"/>
</dbReference>
<dbReference type="InterPro" id="IPR050802">
    <property type="entry name" value="EF-GSTs"/>
</dbReference>
<dbReference type="GO" id="GO:0005737">
    <property type="term" value="C:cytoplasm"/>
    <property type="evidence" value="ECO:0007669"/>
    <property type="project" value="TreeGrafter"/>
</dbReference>
<evidence type="ECO:0000259" key="6">
    <source>
        <dbReference type="PROSITE" id="PS50404"/>
    </source>
</evidence>
<feature type="domain" description="GST N-terminal" evidence="6">
    <location>
        <begin position="4"/>
        <end position="86"/>
    </location>
</feature>
<evidence type="ECO:0000256" key="3">
    <source>
        <dbReference type="PROSITE-ProRule" id="PRU00519"/>
    </source>
</evidence>
<organism evidence="8 9">
    <name type="scientific">Hydnum rufescens UP504</name>
    <dbReference type="NCBI Taxonomy" id="1448309"/>
    <lineage>
        <taxon>Eukaryota</taxon>
        <taxon>Fungi</taxon>
        <taxon>Dikarya</taxon>
        <taxon>Basidiomycota</taxon>
        <taxon>Agaricomycotina</taxon>
        <taxon>Agaricomycetes</taxon>
        <taxon>Cantharellales</taxon>
        <taxon>Hydnaceae</taxon>
        <taxon>Hydnum</taxon>
    </lineage>
</organism>
<evidence type="ECO:0000259" key="7">
    <source>
        <dbReference type="PROSITE" id="PS50405"/>
    </source>
</evidence>
<dbReference type="Pfam" id="PF00043">
    <property type="entry name" value="GST_C"/>
    <property type="match status" value="1"/>
</dbReference>
<dbReference type="Pfam" id="PF00647">
    <property type="entry name" value="EF1G"/>
    <property type="match status" value="1"/>
</dbReference>
<dbReference type="CDD" id="cd03044">
    <property type="entry name" value="GST_N_EF1Bgamma"/>
    <property type="match status" value="1"/>
</dbReference>
<evidence type="ECO:0000313" key="8">
    <source>
        <dbReference type="EMBL" id="KAF9511996.1"/>
    </source>
</evidence>
<protein>
    <recommendedName>
        <fullName evidence="10">Elongation factor 1-gamma</fullName>
    </recommendedName>
</protein>
<name>A0A9P6AWB1_9AGAM</name>
<dbReference type="PANTHER" id="PTHR43986:SF1">
    <property type="entry name" value="ELONGATION FACTOR 1-GAMMA"/>
    <property type="match status" value="1"/>
</dbReference>
<proteinExistence type="predicted"/>
<dbReference type="SUPFAM" id="SSF47616">
    <property type="entry name" value="GST C-terminal domain-like"/>
    <property type="match status" value="1"/>
</dbReference>
<dbReference type="PROSITE" id="PS50040">
    <property type="entry name" value="EF1G_C"/>
    <property type="match status" value="1"/>
</dbReference>
<dbReference type="EMBL" id="MU128993">
    <property type="protein sequence ID" value="KAF9511996.1"/>
    <property type="molecule type" value="Genomic_DNA"/>
</dbReference>
<feature type="domain" description="EF-1-gamma C-terminal" evidence="5">
    <location>
        <begin position="267"/>
        <end position="426"/>
    </location>
</feature>
<evidence type="ECO:0000313" key="9">
    <source>
        <dbReference type="Proteomes" id="UP000886523"/>
    </source>
</evidence>
<dbReference type="Gene3D" id="3.40.30.10">
    <property type="entry name" value="Glutaredoxin"/>
    <property type="match status" value="1"/>
</dbReference>
<dbReference type="Gene3D" id="1.20.1050.10">
    <property type="match status" value="1"/>
</dbReference>
<dbReference type="InterPro" id="IPR036433">
    <property type="entry name" value="EF1B_G_C_sf"/>
</dbReference>
<dbReference type="FunFam" id="1.20.1050.10:FF:000006">
    <property type="entry name" value="Elongation factor 1 gamma"/>
    <property type="match status" value="1"/>
</dbReference>
<feature type="region of interest" description="Disordered" evidence="4">
    <location>
        <begin position="228"/>
        <end position="273"/>
    </location>
</feature>
<dbReference type="InterPro" id="IPR040079">
    <property type="entry name" value="Glutathione_S-Trfase"/>
</dbReference>
<sequence>MSESIGTLYSWYGHLYSTRIFAAAAVAGIKIDLADGYTHKETNKTPEFLAKFPVGKVPAFHGKDGFRLVESSAIARYVANLAPNSGLLGTNIQEAALVDQWSAFADLELDAHRRAVLGLFSGSVPYFKPIDVLTRERLLTALDVLDKVLLTRTYLVGHRLTLADITVATILQKLFQTLLGVAERAKIPNVVRHFDTVVNQTALKPVFGTTQFVEKAQQYVALPSLQRKSTCSRPCPPKGEARPKARAAPAAQEDEEDEPSAPEEPKAKNPLDLLPKSTLNLEDWKRAYSNLDTRGPGGSLEWFYEKYDPEGFSLWKVSYKYPEDLTQVFMSSNLIGGFFNRLEASRKYLFGSLGVLGTSNNSLIEGVLIARGTDIKPVVEVAPDFESYNYEKIDLANAAQKAYFEAALAWDLEVAGKKWADGKNVSRRISFPLLIEY</sequence>
<dbReference type="SFLD" id="SFLDS00019">
    <property type="entry name" value="Glutathione_Transferase_(cytos"/>
    <property type="match status" value="1"/>
</dbReference>
<evidence type="ECO:0000256" key="2">
    <source>
        <dbReference type="ARBA" id="ARBA00022917"/>
    </source>
</evidence>
<dbReference type="AlphaFoldDB" id="A0A9P6AWB1"/>